<accession>U2Y445</accession>
<dbReference type="EMBL" id="BASZ01000001">
    <property type="protein sequence ID" value="GAD47801.1"/>
    <property type="molecule type" value="Genomic_DNA"/>
</dbReference>
<dbReference type="Gene3D" id="3.30.1540.10">
    <property type="entry name" value="formyl-coa transferase, domain 3"/>
    <property type="match status" value="1"/>
</dbReference>
<gene>
    <name evidence="1" type="ORF">NT2_01_05750</name>
</gene>
<dbReference type="InterPro" id="IPR003673">
    <property type="entry name" value="CoA-Trfase_fam_III"/>
</dbReference>
<dbReference type="KEGG" id="ntd:EGO55_14270"/>
<comment type="caution">
    <text evidence="1">The sequence shown here is derived from an EMBL/GenBank/DDBJ whole genome shotgun (WGS) entry which is preliminary data.</text>
</comment>
<proteinExistence type="predicted"/>
<dbReference type="InterPro" id="IPR044855">
    <property type="entry name" value="CoA-Trfase_III_dom3_sf"/>
</dbReference>
<dbReference type="eggNOG" id="COG1804">
    <property type="taxonomic scope" value="Bacteria"/>
</dbReference>
<dbReference type="InterPro" id="IPR050509">
    <property type="entry name" value="CoA-transferase_III"/>
</dbReference>
<evidence type="ECO:0000313" key="1">
    <source>
        <dbReference type="EMBL" id="GAD47801.1"/>
    </source>
</evidence>
<dbReference type="Proteomes" id="UP000016568">
    <property type="component" value="Unassembled WGS sequence"/>
</dbReference>
<dbReference type="OrthoDB" id="5720311at2"/>
<name>U2Y445_9SPHN</name>
<dbReference type="Pfam" id="PF02515">
    <property type="entry name" value="CoA_transf_3"/>
    <property type="match status" value="1"/>
</dbReference>
<dbReference type="RefSeq" id="WP_021688708.1">
    <property type="nucleotide sequence ID" value="NZ_BASZ01000001.1"/>
</dbReference>
<protein>
    <submittedName>
        <fullName evidence="1">Putative alpha-methylacyl-CoA racemase</fullName>
    </submittedName>
</protein>
<dbReference type="Gene3D" id="3.40.50.10540">
    <property type="entry name" value="Crotonobetainyl-coa:carnitine coa-transferase, domain 1"/>
    <property type="match status" value="1"/>
</dbReference>
<dbReference type="AlphaFoldDB" id="U2Y445"/>
<dbReference type="PANTHER" id="PTHR48228">
    <property type="entry name" value="SUCCINYL-COA--D-CITRAMALATE COA-TRANSFERASE"/>
    <property type="match status" value="1"/>
</dbReference>
<dbReference type="PANTHER" id="PTHR48228:SF5">
    <property type="entry name" value="ALPHA-METHYLACYL-COA RACEMASE"/>
    <property type="match status" value="1"/>
</dbReference>
<dbReference type="InterPro" id="IPR023606">
    <property type="entry name" value="CoA-Trfase_III_dom_1_sf"/>
</dbReference>
<reference evidence="1 2" key="1">
    <citation type="submission" date="2013-09" db="EMBL/GenBank/DDBJ databases">
        <title>Whole genome shotgun sequence of Novosphingobium tardaugens NBRC 16725.</title>
        <authorList>
            <person name="Isaki S."/>
            <person name="Hosoyama A."/>
            <person name="Tsuchikane K."/>
            <person name="Katsumata H."/>
            <person name="Ando Y."/>
            <person name="Yamazaki S."/>
            <person name="Fujita N."/>
        </authorList>
    </citation>
    <scope>NUCLEOTIDE SEQUENCE [LARGE SCALE GENOMIC DNA]</scope>
    <source>
        <strain evidence="1 2">NBRC 16725</strain>
    </source>
</reference>
<dbReference type="GO" id="GO:0003824">
    <property type="term" value="F:catalytic activity"/>
    <property type="evidence" value="ECO:0007669"/>
    <property type="project" value="InterPro"/>
</dbReference>
<organism evidence="1 2">
    <name type="scientific">Caenibius tardaugens NBRC 16725</name>
    <dbReference type="NCBI Taxonomy" id="1219035"/>
    <lineage>
        <taxon>Bacteria</taxon>
        <taxon>Pseudomonadati</taxon>
        <taxon>Pseudomonadota</taxon>
        <taxon>Alphaproteobacteria</taxon>
        <taxon>Sphingomonadales</taxon>
        <taxon>Erythrobacteraceae</taxon>
        <taxon>Caenibius</taxon>
    </lineage>
</organism>
<dbReference type="SUPFAM" id="SSF89796">
    <property type="entry name" value="CoA-transferase family III (CaiB/BaiF)"/>
    <property type="match status" value="1"/>
</dbReference>
<keyword evidence="2" id="KW-1185">Reference proteome</keyword>
<evidence type="ECO:0000313" key="2">
    <source>
        <dbReference type="Proteomes" id="UP000016568"/>
    </source>
</evidence>
<sequence length="363" mass="38430">MEASGPLQGVRLIEMDAIGPVPLCGMILADLGADVVRIARPSGQAAYDDLGEAVVHRGRRTVSLNLKDPEGRAAFFSLVEQADGLMEGMRPGVMERLGLGPDACLTRNPRFVYGRATGWGQTGPLAHTAGHDINYIAMTGALHAIAQKDQLPTVPLNLVGDYAGGTMFLALGMVSAILSARSTGQGQVVDAAIVDGVANLMALFHAYLATGSWVDRPAANFLDGAAPYYRCYACADGGQVAIGPLEPQFFARLLEGLDIPADRFVQSDQSQWPAMEHAFATAFAAKPRSHWEQVFAGTDACVSPVLSMHEAMVHPANTARGVFVARDGVMQAAPAPRFSITPGAIRESEMITAEALLAEWSAN</sequence>